<protein>
    <submittedName>
        <fullName evidence="1">Uncharacterized protein</fullName>
    </submittedName>
</protein>
<organism evidence="1">
    <name type="scientific">uncultured Caudovirales phage</name>
    <dbReference type="NCBI Taxonomy" id="2100421"/>
    <lineage>
        <taxon>Viruses</taxon>
        <taxon>Duplodnaviria</taxon>
        <taxon>Heunggongvirae</taxon>
        <taxon>Uroviricota</taxon>
        <taxon>Caudoviricetes</taxon>
        <taxon>Peduoviridae</taxon>
        <taxon>Maltschvirus</taxon>
        <taxon>Maltschvirus maltsch</taxon>
    </lineage>
</organism>
<name>A0A6J5KLQ4_9CAUD</name>
<accession>A0A6J5KLQ4</accession>
<reference evidence="1" key="1">
    <citation type="submission" date="2020-04" db="EMBL/GenBank/DDBJ databases">
        <authorList>
            <person name="Chiriac C."/>
            <person name="Salcher M."/>
            <person name="Ghai R."/>
            <person name="Kavagutti S V."/>
        </authorList>
    </citation>
    <scope>NUCLEOTIDE SEQUENCE</scope>
</reference>
<gene>
    <name evidence="1" type="ORF">UFOVP19_54</name>
</gene>
<sequence>MISSEIYIENYRLDLLSDISTEFNYTIDDIVDFGSKNTSFSKTINIAGTSTNNNIFGFVFDLGNANFTNDSQPNVNYNFNASRSAQCRIFIDKIQIFKGTLRILEIIIDNGSITYQCSVFGELGGLISALGNSRLEDLDFSSYNHTFTHDNVEASWEVSGARGTANSSGYGSGYYYPLIDYGTYSTDKLDYDVMTFRPALFVKEYLEKIFASSGYTYDFPLLNTDAFKRLIIPHNAAILSTISTSNLYAPLTAQVYTGSSYIVHLNFSPVTLGNFTISAGTNLYWNSTTKTLNFTWKFMGNYTAGGSNASINIKKNGTTIDTYYVGAPAPYRYINTTDRTITGVTLNTSDVITMDFEWTGASTSYNIEVYSGSELRADTSSADIVPINYNEAITINSVIPKGIFQRDFFLSICKMYNLYVYDDIYTDKKVYIAPYVDFYPNTYSNALDWSNKIDRSKPISIKPMSELNARYYQYKYADDTDTWNENYKKKYNENYGDRLYDTAYDFSKNTDTLEIIFASSPLIQATGRDKKVTQILKLSDNNTKEQKMDSVIRIMQVQKITGVASWHIHAQNGSGNLSTLTSYGYAGHLHFNGSGIPDQDLNFGAPKEVYITTTSYPTTNLFNAYHSEYMAEITSKDSKLLTCYALLTQIDINLLDFSKLIWIDGVLFRLNKIENYNPMEYNTTKISLLKVIETTY</sequence>
<evidence type="ECO:0000313" key="1">
    <source>
        <dbReference type="EMBL" id="CAB4122096.1"/>
    </source>
</evidence>
<proteinExistence type="predicted"/>
<dbReference type="EMBL" id="LR796158">
    <property type="protein sequence ID" value="CAB4122096.1"/>
    <property type="molecule type" value="Genomic_DNA"/>
</dbReference>